<dbReference type="Pfam" id="PF00501">
    <property type="entry name" value="AMP-binding"/>
    <property type="match status" value="1"/>
</dbReference>
<comment type="pathway">
    <text evidence="1">Aromatic compound metabolism.</text>
</comment>
<gene>
    <name evidence="7" type="ORF">METZ01_LOCUS44020</name>
</gene>
<reference evidence="7" key="1">
    <citation type="submission" date="2018-05" db="EMBL/GenBank/DDBJ databases">
        <authorList>
            <person name="Lanie J.A."/>
            <person name="Ng W.-L."/>
            <person name="Kazmierczak K.M."/>
            <person name="Andrzejewski T.M."/>
            <person name="Davidsen T.M."/>
            <person name="Wayne K.J."/>
            <person name="Tettelin H."/>
            <person name="Glass J.I."/>
            <person name="Rusch D."/>
            <person name="Podicherti R."/>
            <person name="Tsui H.-C.T."/>
            <person name="Winkler M.E."/>
        </authorList>
    </citation>
    <scope>NUCLEOTIDE SEQUENCE</scope>
</reference>
<keyword evidence="3" id="KW-0436">Ligase</keyword>
<dbReference type="Gene3D" id="3.40.50.12780">
    <property type="entry name" value="N-terminal domain of ligase-like"/>
    <property type="match status" value="1"/>
</dbReference>
<sequence>MPTLQTGEPLDAAGLAGDAKKDLQGQLLSDLVVRLAGSGNAFWEERLADIDPGSVTSLDDLGRLPFTVKQDLREQYPLGMVISPMEATTRLHASSGTSGKPTIVVYTPHDLAVWAEVNARALVLAGARPGDILHNGYGYGLFTGGLGLHYGGERLGCTVVPVSGGNTTLQLQLLEDLGSRIMSATPSFSLVLAERARERGILDRLRVEVGILGAEPWSEGMRDRINEAWGGGYTALDIYGLSEVIGPGVAMEAPDDLGALNVFDDHFLPEIVDPETGETVPDGEYGELVLTTLTKEAMPVLRYRTGDITRILPEDQPGVPGRHWTRISRLTGRADDMLVIRGINVYPREIETVLMDDPDVGANYAIVVDRRGTMAEIRVRAEATAEAGNRIPEATERLTRVLADRIRIRAGVEMVPEGSMPRTEVGKVKRVFEQIDDTDPLA</sequence>
<evidence type="ECO:0000259" key="6">
    <source>
        <dbReference type="Pfam" id="PF14535"/>
    </source>
</evidence>
<evidence type="ECO:0000256" key="1">
    <source>
        <dbReference type="ARBA" id="ARBA00005211"/>
    </source>
</evidence>
<organism evidence="7">
    <name type="scientific">marine metagenome</name>
    <dbReference type="NCBI Taxonomy" id="408172"/>
    <lineage>
        <taxon>unclassified sequences</taxon>
        <taxon>metagenomes</taxon>
        <taxon>ecological metagenomes</taxon>
    </lineage>
</organism>
<dbReference type="GO" id="GO:0047475">
    <property type="term" value="F:phenylacetate-CoA ligase activity"/>
    <property type="evidence" value="ECO:0007669"/>
    <property type="project" value="InterPro"/>
</dbReference>
<dbReference type="AlphaFoldDB" id="A0A381RH81"/>
<dbReference type="Gene3D" id="3.30.300.30">
    <property type="match status" value="1"/>
</dbReference>
<comment type="subunit">
    <text evidence="2">Monomer.</text>
</comment>
<accession>A0A381RH81</accession>
<proteinExistence type="predicted"/>
<dbReference type="GO" id="GO:0010124">
    <property type="term" value="P:phenylacetate catabolic process"/>
    <property type="evidence" value="ECO:0007669"/>
    <property type="project" value="InterPro"/>
</dbReference>
<dbReference type="CDD" id="cd05913">
    <property type="entry name" value="PaaK"/>
    <property type="match status" value="1"/>
</dbReference>
<dbReference type="EMBL" id="UINC01001953">
    <property type="protein sequence ID" value="SUZ91166.1"/>
    <property type="molecule type" value="Genomic_DNA"/>
</dbReference>
<dbReference type="FunFam" id="3.40.50.12780:FF:000016">
    <property type="entry name" value="Phenylacetate-coenzyme A ligase"/>
    <property type="match status" value="1"/>
</dbReference>
<dbReference type="PIRSF" id="PIRSF006444">
    <property type="entry name" value="PaaK"/>
    <property type="match status" value="1"/>
</dbReference>
<name>A0A381RH81_9ZZZZ</name>
<evidence type="ECO:0000256" key="4">
    <source>
        <dbReference type="ARBA" id="ARBA00022741"/>
    </source>
</evidence>
<dbReference type="InterPro" id="IPR045851">
    <property type="entry name" value="AMP-bd_C_sf"/>
</dbReference>
<dbReference type="InterPro" id="IPR011880">
    <property type="entry name" value="PA_CoA_ligase"/>
</dbReference>
<feature type="domain" description="AMP-dependent synthetase/ligase" evidence="5">
    <location>
        <begin position="94"/>
        <end position="290"/>
    </location>
</feature>
<dbReference type="GO" id="GO:0000166">
    <property type="term" value="F:nucleotide binding"/>
    <property type="evidence" value="ECO:0007669"/>
    <property type="project" value="UniProtKB-KW"/>
</dbReference>
<dbReference type="InterPro" id="IPR000873">
    <property type="entry name" value="AMP-dep_synth/lig_dom"/>
</dbReference>
<dbReference type="InterPro" id="IPR028154">
    <property type="entry name" value="AMP-dep_Lig_C"/>
</dbReference>
<evidence type="ECO:0000256" key="2">
    <source>
        <dbReference type="ARBA" id="ARBA00011245"/>
    </source>
</evidence>
<evidence type="ECO:0008006" key="8">
    <source>
        <dbReference type="Google" id="ProtNLM"/>
    </source>
</evidence>
<protein>
    <recommendedName>
        <fullName evidence="8">AMP-dependent ligase C-terminal domain-containing protein</fullName>
    </recommendedName>
</protein>
<keyword evidence="4" id="KW-0547">Nucleotide-binding</keyword>
<evidence type="ECO:0000259" key="5">
    <source>
        <dbReference type="Pfam" id="PF00501"/>
    </source>
</evidence>
<feature type="domain" description="AMP-dependent ligase C-terminal" evidence="6">
    <location>
        <begin position="342"/>
        <end position="433"/>
    </location>
</feature>
<evidence type="ECO:0000313" key="7">
    <source>
        <dbReference type="EMBL" id="SUZ91166.1"/>
    </source>
</evidence>
<dbReference type="InterPro" id="IPR042099">
    <property type="entry name" value="ANL_N_sf"/>
</dbReference>
<evidence type="ECO:0000256" key="3">
    <source>
        <dbReference type="ARBA" id="ARBA00022598"/>
    </source>
</evidence>
<dbReference type="PANTHER" id="PTHR43845">
    <property type="entry name" value="BLR5969 PROTEIN"/>
    <property type="match status" value="1"/>
</dbReference>
<dbReference type="SUPFAM" id="SSF56801">
    <property type="entry name" value="Acetyl-CoA synthetase-like"/>
    <property type="match status" value="1"/>
</dbReference>
<dbReference type="PANTHER" id="PTHR43845:SF1">
    <property type="entry name" value="BLR5969 PROTEIN"/>
    <property type="match status" value="1"/>
</dbReference>
<dbReference type="Pfam" id="PF14535">
    <property type="entry name" value="AMP-binding_C_2"/>
    <property type="match status" value="1"/>
</dbReference>